<reference evidence="6 7" key="1">
    <citation type="journal article" date="2012" name="BMC Genomics">
        <title>Genome of Epinotia aporema granulovirus (EpapGV), a polyorganotropic fast killing betabaculovirus with a novel thymidylate kinase gene.</title>
        <authorList>
            <person name="Ferrelli M.L."/>
            <person name="Salvador R."/>
            <person name="Biedma M.E."/>
            <person name="Berretta M.F."/>
            <person name="Haase S."/>
            <person name="Sciocco-Cap A."/>
            <person name="Ghiringhelli P.D."/>
            <person name="Romanowski V."/>
        </authorList>
    </citation>
    <scope>NUCLEOTIDE SEQUENCE [LARGE SCALE GENOMIC DNA]</scope>
</reference>
<evidence type="ECO:0000256" key="1">
    <source>
        <dbReference type="ARBA" id="ARBA00022723"/>
    </source>
</evidence>
<evidence type="ECO:0000256" key="4">
    <source>
        <dbReference type="PROSITE-ProRule" id="PRU00175"/>
    </source>
</evidence>
<proteinExistence type="predicted"/>
<keyword evidence="3" id="KW-0862">Zinc</keyword>
<evidence type="ECO:0000313" key="6">
    <source>
        <dbReference type="EMBL" id="AER41430.1"/>
    </source>
</evidence>
<evidence type="ECO:0000256" key="2">
    <source>
        <dbReference type="ARBA" id="ARBA00022771"/>
    </source>
</evidence>
<dbReference type="GeneID" id="13842651"/>
<dbReference type="RefSeq" id="YP_006908512.1">
    <property type="nucleotide sequence ID" value="NC_018875.1"/>
</dbReference>
<keyword evidence="2 4" id="KW-0863">Zinc-finger</keyword>
<name>K4ERT2_9BBAC</name>
<evidence type="ECO:0000256" key="3">
    <source>
        <dbReference type="ARBA" id="ARBA00022833"/>
    </source>
</evidence>
<dbReference type="InterPro" id="IPR001841">
    <property type="entry name" value="Znf_RING"/>
</dbReference>
<protein>
    <recommendedName>
        <fullName evidence="5">RING-type domain-containing protein</fullName>
    </recommendedName>
</protein>
<keyword evidence="1" id="KW-0479">Metal-binding</keyword>
<feature type="domain" description="RING-type" evidence="5">
    <location>
        <begin position="12"/>
        <end position="53"/>
    </location>
</feature>
<dbReference type="KEGG" id="vg:13842651"/>
<dbReference type="GO" id="GO:0008270">
    <property type="term" value="F:zinc ion binding"/>
    <property type="evidence" value="ECO:0007669"/>
    <property type="project" value="UniProtKB-KW"/>
</dbReference>
<evidence type="ECO:0000259" key="5">
    <source>
        <dbReference type="PROSITE" id="PS50089"/>
    </source>
</evidence>
<dbReference type="PROSITE" id="PS50089">
    <property type="entry name" value="ZF_RING_2"/>
    <property type="match status" value="1"/>
</dbReference>
<organism evidence="6 7">
    <name type="scientific">Epinotia aporema granulovirus</name>
    <dbReference type="NCBI Taxonomy" id="166056"/>
    <lineage>
        <taxon>Viruses</taxon>
        <taxon>Viruses incertae sedis</taxon>
        <taxon>Naldaviricetes</taxon>
        <taxon>Lefavirales</taxon>
        <taxon>Baculoviridae</taxon>
        <taxon>Betabaculovirus</taxon>
        <taxon>Betabaculovirus epaporemae</taxon>
    </lineage>
</organism>
<accession>K4ERT2</accession>
<dbReference type="Proteomes" id="UP000201571">
    <property type="component" value="Segment"/>
</dbReference>
<evidence type="ECO:0000313" key="7">
    <source>
        <dbReference type="Proteomes" id="UP000201571"/>
    </source>
</evidence>
<dbReference type="PROSITE" id="PS00518">
    <property type="entry name" value="ZF_RING_1"/>
    <property type="match status" value="1"/>
</dbReference>
<sequence length="145" mass="17346">MNCILPRRPIECFLCKRRYDNIFYTSTSWYSVECRHSICSNCYQQQTKCVRCDVDTEYAQTDRLEEIYHERAVREMTICTGCNKFWDVKKERYIALCKHWVCPACFVSEHMSCVKCKETKQFHHVASYLDGQGYLLDLVMYKPCE</sequence>
<keyword evidence="7" id="KW-1185">Reference proteome</keyword>
<dbReference type="InterPro" id="IPR017907">
    <property type="entry name" value="Znf_RING_CS"/>
</dbReference>
<dbReference type="EMBL" id="JN408834">
    <property type="protein sequence ID" value="AER41430.1"/>
    <property type="molecule type" value="Genomic_DNA"/>
</dbReference>